<proteinExistence type="predicted"/>
<dbReference type="PATRIC" id="fig|67356.5.peg.4563"/>
<dbReference type="AlphaFoldDB" id="A0A0L8L6H9"/>
<dbReference type="EMBL" id="LGUS01000170">
    <property type="protein sequence ID" value="KOG33699.1"/>
    <property type="molecule type" value="Genomic_DNA"/>
</dbReference>
<evidence type="ECO:0000256" key="1">
    <source>
        <dbReference type="SAM" id="MobiDB-lite"/>
    </source>
</evidence>
<dbReference type="Proteomes" id="UP000037251">
    <property type="component" value="Unassembled WGS sequence"/>
</dbReference>
<keyword evidence="4" id="KW-1185">Reference proteome</keyword>
<sequence length="90" mass="9152">MTVHIEGVRLAIFVIACVVGYGLYRHSRTQLAPGNVGEAIMVAAAVVTALVLVFTGTEEDASELGTPTERHSSTSPPAAPPAAPSGTPAP</sequence>
<feature type="transmembrane region" description="Helical" evidence="2">
    <location>
        <begin position="36"/>
        <end position="55"/>
    </location>
</feature>
<dbReference type="OrthoDB" id="4336021at2"/>
<feature type="region of interest" description="Disordered" evidence="1">
    <location>
        <begin position="60"/>
        <end position="90"/>
    </location>
</feature>
<accession>A0A0L8L6H9</accession>
<evidence type="ECO:0000313" key="3">
    <source>
        <dbReference type="EMBL" id="KOG33699.1"/>
    </source>
</evidence>
<reference evidence="4" key="1">
    <citation type="submission" date="2015-07" db="EMBL/GenBank/DDBJ databases">
        <authorList>
            <person name="Ju K.-S."/>
            <person name="Doroghazi J.R."/>
            <person name="Metcalf W.W."/>
        </authorList>
    </citation>
    <scope>NUCLEOTIDE SEQUENCE [LARGE SCALE GENOMIC DNA]</scope>
    <source>
        <strain evidence="4">NRRL 2290</strain>
    </source>
</reference>
<keyword evidence="2" id="KW-0812">Transmembrane</keyword>
<name>A0A0L8L6H9_9ACTN</name>
<dbReference type="RefSeq" id="WP_030039552.1">
    <property type="nucleotide sequence ID" value="NZ_KL575592.1"/>
</dbReference>
<evidence type="ECO:0000256" key="2">
    <source>
        <dbReference type="SAM" id="Phobius"/>
    </source>
</evidence>
<gene>
    <name evidence="3" type="ORF">ADK37_21475</name>
</gene>
<keyword evidence="2" id="KW-1133">Transmembrane helix</keyword>
<keyword evidence="2" id="KW-0472">Membrane</keyword>
<organism evidence="3 4">
    <name type="scientific">Streptomyces resistomycificus</name>
    <dbReference type="NCBI Taxonomy" id="67356"/>
    <lineage>
        <taxon>Bacteria</taxon>
        <taxon>Bacillati</taxon>
        <taxon>Actinomycetota</taxon>
        <taxon>Actinomycetes</taxon>
        <taxon>Kitasatosporales</taxon>
        <taxon>Streptomycetaceae</taxon>
        <taxon>Streptomyces</taxon>
        <taxon>Streptomyces aurantiacus group</taxon>
    </lineage>
</organism>
<comment type="caution">
    <text evidence="3">The sequence shown here is derived from an EMBL/GenBank/DDBJ whole genome shotgun (WGS) entry which is preliminary data.</text>
</comment>
<feature type="compositionally biased region" description="Pro residues" evidence="1">
    <location>
        <begin position="77"/>
        <end position="90"/>
    </location>
</feature>
<feature type="transmembrane region" description="Helical" evidence="2">
    <location>
        <begin position="6"/>
        <end position="24"/>
    </location>
</feature>
<protein>
    <submittedName>
        <fullName evidence="3">Uncharacterized protein</fullName>
    </submittedName>
</protein>
<evidence type="ECO:0000313" key="4">
    <source>
        <dbReference type="Proteomes" id="UP000037251"/>
    </source>
</evidence>